<evidence type="ECO:0000313" key="4">
    <source>
        <dbReference type="Proteomes" id="UP000242175"/>
    </source>
</evidence>
<gene>
    <name evidence="3" type="ORF">CF386_07395</name>
</gene>
<proteinExistence type="predicted"/>
<dbReference type="PANTHER" id="PTHR46922:SF4">
    <property type="entry name" value="DHHA1 DOMAIN PROTEIN"/>
    <property type="match status" value="1"/>
</dbReference>
<evidence type="ECO:0000313" key="3">
    <source>
        <dbReference type="EMBL" id="ASK78885.1"/>
    </source>
</evidence>
<feature type="domain" description="DDH" evidence="1">
    <location>
        <begin position="14"/>
        <end position="114"/>
    </location>
</feature>
<name>A0A220VEU7_9GAMM</name>
<dbReference type="GO" id="GO:0003676">
    <property type="term" value="F:nucleic acid binding"/>
    <property type="evidence" value="ECO:0007669"/>
    <property type="project" value="InterPro"/>
</dbReference>
<reference evidence="3 4" key="1">
    <citation type="journal article" date="2016" name="Int. J. Syst. Evol. Microbiol.">
        <title>Paraphotobacterium marinum gen. nov., sp. nov., a member of the family Vibrionaceae, isolated from surface seawater.</title>
        <authorList>
            <person name="Huang Z."/>
            <person name="Dong C."/>
            <person name="Shao Z."/>
        </authorList>
    </citation>
    <scope>NUCLEOTIDE SEQUENCE [LARGE SCALE GENOMIC DNA]</scope>
    <source>
        <strain evidence="3 4">NSCS20N07D</strain>
    </source>
</reference>
<dbReference type="KEGG" id="pmai:CF386_07395"/>
<evidence type="ECO:0000259" key="2">
    <source>
        <dbReference type="Pfam" id="PF02272"/>
    </source>
</evidence>
<dbReference type="InterPro" id="IPR003156">
    <property type="entry name" value="DHHA1_dom"/>
</dbReference>
<dbReference type="AlphaFoldDB" id="A0A220VEU7"/>
<dbReference type="RefSeq" id="WP_089073793.1">
    <property type="nucleotide sequence ID" value="NZ_CBCSAM010000006.1"/>
</dbReference>
<organism evidence="3 4">
    <name type="scientific">Paraphotobacterium marinum</name>
    <dbReference type="NCBI Taxonomy" id="1755811"/>
    <lineage>
        <taxon>Bacteria</taxon>
        <taxon>Pseudomonadati</taxon>
        <taxon>Pseudomonadota</taxon>
        <taxon>Gammaproteobacteria</taxon>
        <taxon>Vibrionales</taxon>
        <taxon>Vibrionaceae</taxon>
        <taxon>Paraphotobacterium</taxon>
    </lineage>
</organism>
<dbReference type="EMBL" id="CP022356">
    <property type="protein sequence ID" value="ASK78885.1"/>
    <property type="molecule type" value="Genomic_DNA"/>
</dbReference>
<dbReference type="SUPFAM" id="SSF64182">
    <property type="entry name" value="DHH phosphoesterases"/>
    <property type="match status" value="1"/>
</dbReference>
<dbReference type="Pfam" id="PF01368">
    <property type="entry name" value="DHH"/>
    <property type="match status" value="1"/>
</dbReference>
<dbReference type="Gene3D" id="3.10.310.30">
    <property type="match status" value="1"/>
</dbReference>
<dbReference type="PANTHER" id="PTHR46922">
    <property type="entry name" value="DHHA1 DOMAIN PROTEIN"/>
    <property type="match status" value="1"/>
</dbReference>
<dbReference type="Gene3D" id="3.90.1640.10">
    <property type="entry name" value="inorganic pyrophosphatase (n-terminal core)"/>
    <property type="match status" value="1"/>
</dbReference>
<keyword evidence="4" id="KW-1185">Reference proteome</keyword>
<protein>
    <submittedName>
        <fullName evidence="3">Phosphoesterase</fullName>
    </submittedName>
</protein>
<sequence length="283" mass="32396">MDLFSNINLDNGICIYHKNCPDGFGSALAVQKYCELNHFNCEYIAANHGDTPPDVDGKNVIIVDFSYKRPVLEKLKEKANSLIVIDHHISAQKDLENLDYCLFDMEHSGAVLTWKTLFPNKNIPQLLLYIEDRDLWNWKLVDSKELSSGLRLIPMDFDAWNYYLNDQNLNQLIEKGRAIVEYENQKIERITKSELEIITLDGYQVPIINTTQLISEIGNALCQEYPFAVMYFETKDKRIYSLRSQGEKGVDVSMIASKFGGGGHRNAAGFSIEKPQIDLNQYI</sequence>
<dbReference type="Pfam" id="PF02272">
    <property type="entry name" value="DHHA1"/>
    <property type="match status" value="1"/>
</dbReference>
<accession>A0A220VEU7</accession>
<dbReference type="InterPro" id="IPR001667">
    <property type="entry name" value="DDH_dom"/>
</dbReference>
<evidence type="ECO:0000259" key="1">
    <source>
        <dbReference type="Pfam" id="PF01368"/>
    </source>
</evidence>
<dbReference type="InterPro" id="IPR038763">
    <property type="entry name" value="DHH_sf"/>
</dbReference>
<feature type="domain" description="DHHA1" evidence="2">
    <location>
        <begin position="214"/>
        <end position="276"/>
    </location>
</feature>
<dbReference type="Proteomes" id="UP000242175">
    <property type="component" value="Chromosome small"/>
</dbReference>
<dbReference type="OrthoDB" id="10630at2"/>